<protein>
    <recommendedName>
        <fullName evidence="4">Peptidase inhibitor family I36</fullName>
    </recommendedName>
</protein>
<evidence type="ECO:0000313" key="2">
    <source>
        <dbReference type="EMBL" id="PJJ63730.1"/>
    </source>
</evidence>
<sequence length="216" mass="21644">MFRFRRSLTPAAVAAAIVVMSLGGTAPANAAEQAGTMPAGSITAAADSAVCAAGVPASEARAASVRPVDIDCFSSEEAAIEFVTGLVVDGPLTRAQIDAFNDGSDAVGTGSRARALVAPAASVLLGIEYADAARGGASWYLYGSSGSGCGGGTTYGFPSMLSGWDNRVSSADAYAGCRSQHYEGTSYTGSSVSCNQYCSGMGGLNDATSSIVFRQS</sequence>
<evidence type="ECO:0008006" key="4">
    <source>
        <dbReference type="Google" id="ProtNLM"/>
    </source>
</evidence>
<dbReference type="AlphaFoldDB" id="A0A2M9C095"/>
<reference evidence="2 3" key="1">
    <citation type="submission" date="2017-11" db="EMBL/GenBank/DDBJ databases">
        <title>Genomic Encyclopedia of Archaeal and Bacterial Type Strains, Phase II (KMG-II): From Individual Species to Whole Genera.</title>
        <authorList>
            <person name="Goeker M."/>
        </authorList>
    </citation>
    <scope>NUCLEOTIDE SEQUENCE [LARGE SCALE GENOMIC DNA]</scope>
    <source>
        <strain evidence="2 3">DSM 25625</strain>
    </source>
</reference>
<feature type="chain" id="PRO_5014838367" description="Peptidase inhibitor family I36" evidence="1">
    <location>
        <begin position="31"/>
        <end position="216"/>
    </location>
</feature>
<name>A0A2M9C095_9MICO</name>
<dbReference type="Proteomes" id="UP000230161">
    <property type="component" value="Unassembled WGS sequence"/>
</dbReference>
<gene>
    <name evidence="2" type="ORF">CLV54_1404</name>
</gene>
<dbReference type="OrthoDB" id="5007281at2"/>
<keyword evidence="3" id="KW-1185">Reference proteome</keyword>
<proteinExistence type="predicted"/>
<dbReference type="RefSeq" id="WP_100344192.1">
    <property type="nucleotide sequence ID" value="NZ_PGFB01000002.1"/>
</dbReference>
<dbReference type="EMBL" id="PGFB01000002">
    <property type="protein sequence ID" value="PJJ63730.1"/>
    <property type="molecule type" value="Genomic_DNA"/>
</dbReference>
<feature type="signal peptide" evidence="1">
    <location>
        <begin position="1"/>
        <end position="30"/>
    </location>
</feature>
<organism evidence="2 3">
    <name type="scientific">Compostimonas suwonensis</name>
    <dbReference type="NCBI Taxonomy" id="1048394"/>
    <lineage>
        <taxon>Bacteria</taxon>
        <taxon>Bacillati</taxon>
        <taxon>Actinomycetota</taxon>
        <taxon>Actinomycetes</taxon>
        <taxon>Micrococcales</taxon>
        <taxon>Microbacteriaceae</taxon>
        <taxon>Compostimonas</taxon>
    </lineage>
</organism>
<accession>A0A2M9C095</accession>
<evidence type="ECO:0000313" key="3">
    <source>
        <dbReference type="Proteomes" id="UP000230161"/>
    </source>
</evidence>
<evidence type="ECO:0000256" key="1">
    <source>
        <dbReference type="SAM" id="SignalP"/>
    </source>
</evidence>
<dbReference type="Gene3D" id="2.60.20.10">
    <property type="entry name" value="Crystallins"/>
    <property type="match status" value="1"/>
</dbReference>
<keyword evidence="1" id="KW-0732">Signal</keyword>
<dbReference type="InterPro" id="IPR011024">
    <property type="entry name" value="G_crystallin-like"/>
</dbReference>
<dbReference type="SUPFAM" id="SSF49695">
    <property type="entry name" value="gamma-Crystallin-like"/>
    <property type="match status" value="1"/>
</dbReference>
<comment type="caution">
    <text evidence="2">The sequence shown here is derived from an EMBL/GenBank/DDBJ whole genome shotgun (WGS) entry which is preliminary data.</text>
</comment>